<keyword evidence="10" id="KW-1185">Reference proteome</keyword>
<evidence type="ECO:0000256" key="4">
    <source>
        <dbReference type="ARBA" id="ARBA00023125"/>
    </source>
</evidence>
<keyword evidence="5 6" id="KW-0804">Transcription</keyword>
<keyword evidence="3 6" id="KW-0805">Transcription regulation</keyword>
<evidence type="ECO:0000256" key="6">
    <source>
        <dbReference type="HAMAP-Rule" id="MF_00693"/>
    </source>
</evidence>
<dbReference type="PANTHER" id="PTHR12532:SF6">
    <property type="entry name" value="TRANSCRIPTIONAL REGULATORY PROTEIN YEBC-RELATED"/>
    <property type="match status" value="1"/>
</dbReference>
<comment type="similarity">
    <text evidence="1 6">Belongs to the TACO1 family.</text>
</comment>
<dbReference type="InterPro" id="IPR029072">
    <property type="entry name" value="YebC-like"/>
</dbReference>
<dbReference type="GO" id="GO:0003677">
    <property type="term" value="F:DNA binding"/>
    <property type="evidence" value="ECO:0007669"/>
    <property type="project" value="UniProtKB-KW"/>
</dbReference>
<dbReference type="InterPro" id="IPR048300">
    <property type="entry name" value="TACO1_YebC-like_2nd/3rd_dom"/>
</dbReference>
<dbReference type="InterPro" id="IPR049083">
    <property type="entry name" value="TACO1_YebC_N"/>
</dbReference>
<dbReference type="Gene3D" id="1.10.10.200">
    <property type="match status" value="1"/>
</dbReference>
<comment type="caution">
    <text evidence="9">The sequence shown here is derived from an EMBL/GenBank/DDBJ whole genome shotgun (WGS) entry which is preliminary data.</text>
</comment>
<sequence>MAGHSKWKNIQRRKNAQDAKRGKVFMKLAKDIYVAAKEGGGDPETNPSLRLMIEKAKSANMPNENIDRAVRKATGNLDGVSYEEIIYEGYGAGGTAIMVEILTDNKNRTAADVRHAFSKNDGNLGETGCVSFMFDRKGIISINREEVTLSEDDFMLEVIECGGEEYEVNEDTFDIYTEPDMFKEVKDQLVSKGYSISTSEMTMIPQTFASLGAEDTKKVLNLIDTLEDLDDVQEVFHNLEVDEEEYEEYVN</sequence>
<dbReference type="Gene3D" id="3.30.70.980">
    <property type="match status" value="2"/>
</dbReference>
<evidence type="ECO:0000259" key="8">
    <source>
        <dbReference type="Pfam" id="PF20772"/>
    </source>
</evidence>
<feature type="domain" description="TACO1/YebC-like N-terminal" evidence="8">
    <location>
        <begin position="5"/>
        <end position="76"/>
    </location>
</feature>
<dbReference type="SUPFAM" id="SSF75625">
    <property type="entry name" value="YebC-like"/>
    <property type="match status" value="1"/>
</dbReference>
<dbReference type="NCBIfam" id="NF001030">
    <property type="entry name" value="PRK00110.1"/>
    <property type="match status" value="1"/>
</dbReference>
<proteinExistence type="inferred from homology"/>
<evidence type="ECO:0000313" key="9">
    <source>
        <dbReference type="EMBL" id="MCF6138080.1"/>
    </source>
</evidence>
<evidence type="ECO:0000256" key="5">
    <source>
        <dbReference type="ARBA" id="ARBA00023163"/>
    </source>
</evidence>
<comment type="subcellular location">
    <subcellularLocation>
        <location evidence="6">Cytoplasm</location>
    </subcellularLocation>
</comment>
<dbReference type="HAMAP" id="MF_00693">
    <property type="entry name" value="Transcrip_reg_TACO1"/>
    <property type="match status" value="1"/>
</dbReference>
<accession>A0ABS9H2M3</accession>
<evidence type="ECO:0000313" key="10">
    <source>
        <dbReference type="Proteomes" id="UP001649381"/>
    </source>
</evidence>
<keyword evidence="4 6" id="KW-0238">DNA-binding</keyword>
<dbReference type="Pfam" id="PF20772">
    <property type="entry name" value="TACO1_YebC_N"/>
    <property type="match status" value="1"/>
</dbReference>
<dbReference type="Pfam" id="PF01709">
    <property type="entry name" value="Transcrip_reg"/>
    <property type="match status" value="1"/>
</dbReference>
<evidence type="ECO:0000256" key="2">
    <source>
        <dbReference type="ARBA" id="ARBA00022490"/>
    </source>
</evidence>
<dbReference type="InterPro" id="IPR017856">
    <property type="entry name" value="Integrase-like_N"/>
</dbReference>
<keyword evidence="2 6" id="KW-0963">Cytoplasm</keyword>
<reference evidence="9 10" key="1">
    <citation type="submission" date="2022-01" db="EMBL/GenBank/DDBJ databases">
        <title>Alkalihalobacillus sp. EGI L200015, a novel bacterium isolated from a salt lake sediment.</title>
        <authorList>
            <person name="Gao L."/>
            <person name="Fang B.-Z."/>
            <person name="Li W.-J."/>
        </authorList>
    </citation>
    <scope>NUCLEOTIDE SEQUENCE [LARGE SCALE GENOMIC DNA]</scope>
    <source>
        <strain evidence="9 10">KCTC 12718</strain>
    </source>
</reference>
<dbReference type="Proteomes" id="UP001649381">
    <property type="component" value="Unassembled WGS sequence"/>
</dbReference>
<dbReference type="EMBL" id="JAKIJS010000001">
    <property type="protein sequence ID" value="MCF6138080.1"/>
    <property type="molecule type" value="Genomic_DNA"/>
</dbReference>
<dbReference type="InterPro" id="IPR026564">
    <property type="entry name" value="Transcrip_reg_TACO1-like_dom3"/>
</dbReference>
<dbReference type="NCBIfam" id="TIGR01033">
    <property type="entry name" value="YebC/PmpR family DNA-binding transcriptional regulator"/>
    <property type="match status" value="1"/>
</dbReference>
<dbReference type="InterPro" id="IPR002876">
    <property type="entry name" value="Transcrip_reg_TACO1-like"/>
</dbReference>
<evidence type="ECO:0000256" key="3">
    <source>
        <dbReference type="ARBA" id="ARBA00023015"/>
    </source>
</evidence>
<protein>
    <recommendedName>
        <fullName evidence="6">Probable transcriptional regulatory protein L2716_10125</fullName>
    </recommendedName>
</protein>
<name>A0ABS9H2M3_9BACL</name>
<dbReference type="RefSeq" id="WP_236337849.1">
    <property type="nucleotide sequence ID" value="NZ_JAKIJS010000001.1"/>
</dbReference>
<gene>
    <name evidence="9" type="ORF">L2716_10125</name>
</gene>
<evidence type="ECO:0000256" key="1">
    <source>
        <dbReference type="ARBA" id="ARBA00008724"/>
    </source>
</evidence>
<dbReference type="PANTHER" id="PTHR12532">
    <property type="entry name" value="TRANSLATIONAL ACTIVATOR OF CYTOCHROME C OXIDASE 1"/>
    <property type="match status" value="1"/>
</dbReference>
<organism evidence="9 10">
    <name type="scientific">Pseudalkalibacillus berkeleyi</name>
    <dbReference type="NCBI Taxonomy" id="1069813"/>
    <lineage>
        <taxon>Bacteria</taxon>
        <taxon>Bacillati</taxon>
        <taxon>Bacillota</taxon>
        <taxon>Bacilli</taxon>
        <taxon>Bacillales</taxon>
        <taxon>Fictibacillaceae</taxon>
        <taxon>Pseudalkalibacillus</taxon>
    </lineage>
</organism>
<evidence type="ECO:0000259" key="7">
    <source>
        <dbReference type="Pfam" id="PF01709"/>
    </source>
</evidence>
<dbReference type="NCBIfam" id="NF009044">
    <property type="entry name" value="PRK12378.1"/>
    <property type="match status" value="1"/>
</dbReference>
<feature type="domain" description="TACO1/YebC-like second and third" evidence="7">
    <location>
        <begin position="82"/>
        <end position="239"/>
    </location>
</feature>